<dbReference type="InterPro" id="IPR011049">
    <property type="entry name" value="Serralysin-like_metalloprot_C"/>
</dbReference>
<keyword evidence="5" id="KW-0677">Repeat</keyword>
<dbReference type="PANTHER" id="PTHR38340:SF1">
    <property type="entry name" value="S-LAYER PROTEIN"/>
    <property type="match status" value="1"/>
</dbReference>
<dbReference type="GO" id="GO:0005509">
    <property type="term" value="F:calcium ion binding"/>
    <property type="evidence" value="ECO:0007669"/>
    <property type="project" value="InterPro"/>
</dbReference>
<evidence type="ECO:0000256" key="3">
    <source>
        <dbReference type="ARBA" id="ARBA00022525"/>
    </source>
</evidence>
<reference evidence="9 10" key="1">
    <citation type="submission" date="2017-08" db="EMBL/GenBank/DDBJ databases">
        <title>Infants hospitalized years apart are colonized by the same room-sourced microbial strains.</title>
        <authorList>
            <person name="Brooks B."/>
            <person name="Olm M.R."/>
            <person name="Firek B.A."/>
            <person name="Baker R."/>
            <person name="Thomas B.C."/>
            <person name="Morowitz M.J."/>
            <person name="Banfield J.F."/>
        </authorList>
    </citation>
    <scope>NUCLEOTIDE SEQUENCE [LARGE SCALE GENOMIC DNA]</scope>
    <source>
        <strain evidence="9">S2_003_000_R2_4</strain>
    </source>
</reference>
<evidence type="ECO:0000256" key="2">
    <source>
        <dbReference type="ARBA" id="ARBA00004613"/>
    </source>
</evidence>
<dbReference type="Pfam" id="PF14099">
    <property type="entry name" value="Polysacc_lyase"/>
    <property type="match status" value="1"/>
</dbReference>
<dbReference type="PANTHER" id="PTHR38340">
    <property type="entry name" value="S-LAYER PROTEIN"/>
    <property type="match status" value="1"/>
</dbReference>
<dbReference type="InterPro" id="IPR001343">
    <property type="entry name" value="Hemolysn_Ca-bd"/>
</dbReference>
<sequence length="735" mass="77416">MDLARTKLRRVQRARASFPARGVLRLQSTSIEKRRPAARSLLLPGGESVAVLFKLIHRLRVRLICIALTCVVNSLLSIQIYFELSPAWSSDYISFGGSTVTYFTAKTFELHNGGASYSYAENGDTLRFEVRSGDRWKYDTSYKERSEISSYKLFDYGKTYQISYSFMIENGDRNTADWLLIGQIHQTEDAADLPTSPPFAIELVGERMRIVARTTTEATTTVQPPMQVLWMDSADIKRGQWYDMKIEVKFDPYGNGVINVVRDGVIIVQYSGPTGFVDLKGSYWKEGIYRESSPETMAVDFKGLTVAESTGTSILQGAVTLAKPALESSANVVTAVTTTVLPTGGIDLTLSGTAAINGTGNELANIIKGNDAANTLNGNGGDDTLYGFGGNDVLNGGAGADKMYGGLGDDTYNVNDAGDQTIELAGEGADTVNASLSWTLSANIENLNLTGSAAINGAGNELANVITGNEAANVISGGAGDDLLRGNGGNDTLWGGDGNDTLNGGTGADLMYGGRGDDVYNVDNVGDQVIEYAGEGVDLVNSTVSFTLGANVENLVLLGTGAINGTGNAQANAITGNEAANVLYGMDGNDILRGNGGNDVLWGGAGNDTLSGGAGNDTLHGGTGADIMSGGSGADVFVFDTLADIDYNDTIQDFVSSQGDKVDLRAIDANVNVAGDQAFTYLGAGAFTGVAGQLHMVRESSNVWHVEGDINGDRVADFSFTMNVGSALLASDFFL</sequence>
<dbReference type="GO" id="GO:0016020">
    <property type="term" value="C:membrane"/>
    <property type="evidence" value="ECO:0007669"/>
    <property type="project" value="UniProtKB-SubCell"/>
</dbReference>
<dbReference type="PRINTS" id="PR01488">
    <property type="entry name" value="RTXTOXINA"/>
</dbReference>
<keyword evidence="3" id="KW-0964">Secreted</keyword>
<dbReference type="SUPFAM" id="SSF51120">
    <property type="entry name" value="beta-Roll"/>
    <property type="match status" value="3"/>
</dbReference>
<dbReference type="InterPro" id="IPR050557">
    <property type="entry name" value="RTX_toxin/Mannuronan_C5-epim"/>
</dbReference>
<dbReference type="InterPro" id="IPR018511">
    <property type="entry name" value="Hemolysin-typ_Ca-bd_CS"/>
</dbReference>
<dbReference type="GO" id="GO:0090729">
    <property type="term" value="F:toxin activity"/>
    <property type="evidence" value="ECO:0007669"/>
    <property type="project" value="UniProtKB-KW"/>
</dbReference>
<evidence type="ECO:0000313" key="10">
    <source>
        <dbReference type="Proteomes" id="UP000249393"/>
    </source>
</evidence>
<evidence type="ECO:0000256" key="7">
    <source>
        <dbReference type="ARBA" id="ARBA00023136"/>
    </source>
</evidence>
<evidence type="ECO:0000256" key="4">
    <source>
        <dbReference type="ARBA" id="ARBA00022656"/>
    </source>
</evidence>
<evidence type="ECO:0000256" key="8">
    <source>
        <dbReference type="SAM" id="Phobius"/>
    </source>
</evidence>
<evidence type="ECO:0000256" key="5">
    <source>
        <dbReference type="ARBA" id="ARBA00022737"/>
    </source>
</evidence>
<protein>
    <recommendedName>
        <fullName evidence="11">Hemolysin-type calcium-binding region</fullName>
    </recommendedName>
</protein>
<dbReference type="EMBL" id="QFQZ01000065">
    <property type="protein sequence ID" value="PZR32237.1"/>
    <property type="molecule type" value="Genomic_DNA"/>
</dbReference>
<accession>A0A2W5V0I9</accession>
<dbReference type="InterPro" id="IPR025975">
    <property type="entry name" value="Polysacc_lyase"/>
</dbReference>
<dbReference type="GO" id="GO:0005576">
    <property type="term" value="C:extracellular region"/>
    <property type="evidence" value="ECO:0007669"/>
    <property type="project" value="UniProtKB-SubCell"/>
</dbReference>
<gene>
    <name evidence="9" type="ORF">DI526_17160</name>
</gene>
<keyword evidence="8" id="KW-1133">Transmembrane helix</keyword>
<evidence type="ECO:0008006" key="11">
    <source>
        <dbReference type="Google" id="ProtNLM"/>
    </source>
</evidence>
<dbReference type="PROSITE" id="PS00330">
    <property type="entry name" value="HEMOLYSIN_CALCIUM"/>
    <property type="match status" value="4"/>
</dbReference>
<dbReference type="PRINTS" id="PR00313">
    <property type="entry name" value="CABNDNGRPT"/>
</dbReference>
<comment type="caution">
    <text evidence="9">The sequence shown here is derived from an EMBL/GenBank/DDBJ whole genome shotgun (WGS) entry which is preliminary data.</text>
</comment>
<dbReference type="AlphaFoldDB" id="A0A2W5V0I9"/>
<dbReference type="InterPro" id="IPR003995">
    <property type="entry name" value="RTX_toxin_determinant-A"/>
</dbReference>
<comment type="subcellular location">
    <subcellularLocation>
        <location evidence="1">Membrane</location>
    </subcellularLocation>
    <subcellularLocation>
        <location evidence="2">Secreted</location>
    </subcellularLocation>
</comment>
<keyword evidence="8" id="KW-0812">Transmembrane</keyword>
<keyword evidence="4" id="KW-0800">Toxin</keyword>
<name>A0A2W5V0I9_9CAUL</name>
<organism evidence="9 10">
    <name type="scientific">Caulobacter segnis</name>
    <dbReference type="NCBI Taxonomy" id="88688"/>
    <lineage>
        <taxon>Bacteria</taxon>
        <taxon>Pseudomonadati</taxon>
        <taxon>Pseudomonadota</taxon>
        <taxon>Alphaproteobacteria</taxon>
        <taxon>Caulobacterales</taxon>
        <taxon>Caulobacteraceae</taxon>
        <taxon>Caulobacter</taxon>
    </lineage>
</organism>
<evidence type="ECO:0000313" key="9">
    <source>
        <dbReference type="EMBL" id="PZR32237.1"/>
    </source>
</evidence>
<dbReference type="Gene3D" id="2.60.120.200">
    <property type="match status" value="1"/>
</dbReference>
<keyword evidence="6" id="KW-0843">Virulence</keyword>
<proteinExistence type="predicted"/>
<evidence type="ECO:0000256" key="6">
    <source>
        <dbReference type="ARBA" id="ARBA00023026"/>
    </source>
</evidence>
<dbReference type="Pfam" id="PF00353">
    <property type="entry name" value="HemolysinCabind"/>
    <property type="match status" value="5"/>
</dbReference>
<keyword evidence="7 8" id="KW-0472">Membrane</keyword>
<feature type="transmembrane region" description="Helical" evidence="8">
    <location>
        <begin position="63"/>
        <end position="82"/>
    </location>
</feature>
<evidence type="ECO:0000256" key="1">
    <source>
        <dbReference type="ARBA" id="ARBA00004370"/>
    </source>
</evidence>
<dbReference type="Proteomes" id="UP000249393">
    <property type="component" value="Unassembled WGS sequence"/>
</dbReference>
<dbReference type="Gene3D" id="2.150.10.10">
    <property type="entry name" value="Serralysin-like metalloprotease, C-terminal"/>
    <property type="match status" value="3"/>
</dbReference>